<keyword evidence="3" id="KW-1003">Cell membrane</keyword>
<evidence type="ECO:0000256" key="11">
    <source>
        <dbReference type="PIRSR" id="PIRSR002419-1"/>
    </source>
</evidence>
<dbReference type="GO" id="GO:0002250">
    <property type="term" value="P:adaptive immune response"/>
    <property type="evidence" value="ECO:0007669"/>
    <property type="project" value="UniProtKB-KW"/>
</dbReference>
<feature type="disulfide bond" evidence="11">
    <location>
        <begin position="160"/>
        <end position="177"/>
    </location>
</feature>
<dbReference type="EMBL" id="VCAZ01000018">
    <property type="protein sequence ID" value="TSK67218.1"/>
    <property type="molecule type" value="Genomic_DNA"/>
</dbReference>
<feature type="disulfide bond" evidence="11">
    <location>
        <begin position="159"/>
        <end position="189"/>
    </location>
</feature>
<gene>
    <name evidence="13" type="ORF">Baya_5195</name>
</gene>
<protein>
    <recommendedName>
        <fullName evidence="12">Tetraspanin</fullName>
    </recommendedName>
</protein>
<sequence>MGVEGCRKCIKYLLFFINFIFWLVGLVILAISLWLLYDGKTSSLLVLKYEDSEAPNAFYISVYILMAVGAVMLFVGFLGCYGALRESRYLLGAFFTCLVILFVCEVAAGIYVVVHKDKISKEVISFYDTVYDRGVQESIAEKKASAAAVLKVFHESLLCCGKGDLTSAITVWATELCPKTQGSTIIEDCHTKIKDLFSGKLYLIGIAVLVVAFIMVFEMIFSMVLCRGGRNRPLY</sequence>
<dbReference type="PRINTS" id="PR00259">
    <property type="entry name" value="TMFOUR"/>
</dbReference>
<comment type="subcellular location">
    <subcellularLocation>
        <location evidence="1">Basolateral cell membrane</location>
        <topology evidence="1">Multi-pass membrane protein</topology>
    </subcellularLocation>
    <subcellularLocation>
        <location evidence="12">Membrane</location>
        <topology evidence="12">Multi-pass membrane protein</topology>
    </subcellularLocation>
</comment>
<evidence type="ECO:0000256" key="5">
    <source>
        <dbReference type="ARBA" id="ARBA00022859"/>
    </source>
</evidence>
<evidence type="ECO:0000256" key="9">
    <source>
        <dbReference type="ARBA" id="ARBA00023136"/>
    </source>
</evidence>
<dbReference type="AlphaFoldDB" id="A0A556TTU7"/>
<dbReference type="PANTHER" id="PTHR19282">
    <property type="entry name" value="TETRASPANIN"/>
    <property type="match status" value="1"/>
</dbReference>
<dbReference type="InterPro" id="IPR018499">
    <property type="entry name" value="Tetraspanin/Peripherin"/>
</dbReference>
<dbReference type="Proteomes" id="UP000319801">
    <property type="component" value="Unassembled WGS sequence"/>
</dbReference>
<organism evidence="13 14">
    <name type="scientific">Bagarius yarrelli</name>
    <name type="common">Goonch</name>
    <name type="synonym">Bagrus yarrelli</name>
    <dbReference type="NCBI Taxonomy" id="175774"/>
    <lineage>
        <taxon>Eukaryota</taxon>
        <taxon>Metazoa</taxon>
        <taxon>Chordata</taxon>
        <taxon>Craniata</taxon>
        <taxon>Vertebrata</taxon>
        <taxon>Euteleostomi</taxon>
        <taxon>Actinopterygii</taxon>
        <taxon>Neopterygii</taxon>
        <taxon>Teleostei</taxon>
        <taxon>Ostariophysi</taxon>
        <taxon>Siluriformes</taxon>
        <taxon>Sisoridae</taxon>
        <taxon>Sisorinae</taxon>
        <taxon>Bagarius</taxon>
    </lineage>
</organism>
<evidence type="ECO:0000313" key="13">
    <source>
        <dbReference type="EMBL" id="TSK67218.1"/>
    </source>
</evidence>
<evidence type="ECO:0000256" key="4">
    <source>
        <dbReference type="ARBA" id="ARBA00022692"/>
    </source>
</evidence>
<reference evidence="13 14" key="1">
    <citation type="journal article" date="2019" name="Genome Biol. Evol.">
        <title>Whole-Genome Sequencing of the Giant Devil Catfish, Bagarius yarrelli.</title>
        <authorList>
            <person name="Jiang W."/>
            <person name="Lv Y."/>
            <person name="Cheng L."/>
            <person name="Yang K."/>
            <person name="Chao B."/>
            <person name="Wang X."/>
            <person name="Li Y."/>
            <person name="Pan X."/>
            <person name="You X."/>
            <person name="Zhang Y."/>
            <person name="Yang J."/>
            <person name="Li J."/>
            <person name="Zhang X."/>
            <person name="Liu S."/>
            <person name="Sun C."/>
            <person name="Yang J."/>
            <person name="Shi Q."/>
        </authorList>
    </citation>
    <scope>NUCLEOTIDE SEQUENCE [LARGE SCALE GENOMIC DNA]</scope>
    <source>
        <strain evidence="13">JWS20170419001</strain>
        <tissue evidence="13">Muscle</tissue>
    </source>
</reference>
<evidence type="ECO:0000256" key="1">
    <source>
        <dbReference type="ARBA" id="ARBA00004554"/>
    </source>
</evidence>
<comment type="similarity">
    <text evidence="2 12">Belongs to the tetraspanin (TM4SF) family.</text>
</comment>
<comment type="caution">
    <text evidence="13">The sequence shown here is derived from an EMBL/GenBank/DDBJ whole genome shotgun (WGS) entry which is preliminary data.</text>
</comment>
<dbReference type="GO" id="GO:0008289">
    <property type="term" value="F:lipid binding"/>
    <property type="evidence" value="ECO:0007669"/>
    <property type="project" value="UniProtKB-KW"/>
</dbReference>
<dbReference type="InterPro" id="IPR000301">
    <property type="entry name" value="Tetraspanin_animals"/>
</dbReference>
<keyword evidence="4 12" id="KW-0812">Transmembrane</keyword>
<dbReference type="InterPro" id="IPR008952">
    <property type="entry name" value="Tetraspanin_EC2_sf"/>
</dbReference>
<evidence type="ECO:0000256" key="3">
    <source>
        <dbReference type="ARBA" id="ARBA00022475"/>
    </source>
</evidence>
<dbReference type="PANTHER" id="PTHR19282:SF214">
    <property type="entry name" value="CD81 ANTIGEN"/>
    <property type="match status" value="1"/>
</dbReference>
<keyword evidence="5" id="KW-0391">Immunity</keyword>
<proteinExistence type="inferred from homology"/>
<dbReference type="SUPFAM" id="SSF48652">
    <property type="entry name" value="Tetraspanin"/>
    <property type="match status" value="1"/>
</dbReference>
<name>A0A556TTU7_BAGYA</name>
<evidence type="ECO:0000256" key="8">
    <source>
        <dbReference type="ARBA" id="ARBA00023130"/>
    </source>
</evidence>
<dbReference type="CDD" id="cd03151">
    <property type="entry name" value="CD81_like_LEL"/>
    <property type="match status" value="1"/>
</dbReference>
<feature type="transmembrane region" description="Helical" evidence="12">
    <location>
        <begin position="12"/>
        <end position="37"/>
    </location>
</feature>
<feature type="transmembrane region" description="Helical" evidence="12">
    <location>
        <begin position="201"/>
        <end position="226"/>
    </location>
</feature>
<evidence type="ECO:0000256" key="2">
    <source>
        <dbReference type="ARBA" id="ARBA00006840"/>
    </source>
</evidence>
<dbReference type="OrthoDB" id="5870230at2759"/>
<dbReference type="Pfam" id="PF00335">
    <property type="entry name" value="Tetraspanin"/>
    <property type="match status" value="1"/>
</dbReference>
<keyword evidence="6 12" id="KW-1133">Transmembrane helix</keyword>
<dbReference type="PIRSF" id="PIRSF002419">
    <property type="entry name" value="Tetraspanin"/>
    <property type="match status" value="1"/>
</dbReference>
<keyword evidence="10 11" id="KW-1015">Disulfide bond</keyword>
<evidence type="ECO:0000256" key="6">
    <source>
        <dbReference type="ARBA" id="ARBA00022989"/>
    </source>
</evidence>
<keyword evidence="9 12" id="KW-0472">Membrane</keyword>
<dbReference type="Gene3D" id="1.10.1450.10">
    <property type="entry name" value="Tetraspanin"/>
    <property type="match status" value="1"/>
</dbReference>
<keyword evidence="7" id="KW-0446">Lipid-binding</keyword>
<feature type="transmembrane region" description="Helical" evidence="12">
    <location>
        <begin position="57"/>
        <end position="78"/>
    </location>
</feature>
<keyword evidence="8" id="KW-1064">Adaptive immunity</keyword>
<evidence type="ECO:0000256" key="10">
    <source>
        <dbReference type="ARBA" id="ARBA00023157"/>
    </source>
</evidence>
<accession>A0A556TTU7</accession>
<evidence type="ECO:0000256" key="12">
    <source>
        <dbReference type="RuleBase" id="RU361218"/>
    </source>
</evidence>
<feature type="transmembrane region" description="Helical" evidence="12">
    <location>
        <begin position="90"/>
        <end position="114"/>
    </location>
</feature>
<evidence type="ECO:0000313" key="14">
    <source>
        <dbReference type="Proteomes" id="UP000319801"/>
    </source>
</evidence>
<keyword evidence="14" id="KW-1185">Reference proteome</keyword>
<evidence type="ECO:0000256" key="7">
    <source>
        <dbReference type="ARBA" id="ARBA00023121"/>
    </source>
</evidence>
<dbReference type="GO" id="GO:0016323">
    <property type="term" value="C:basolateral plasma membrane"/>
    <property type="evidence" value="ECO:0007669"/>
    <property type="project" value="UniProtKB-SubCell"/>
</dbReference>